<evidence type="ECO:0000313" key="1">
    <source>
        <dbReference type="EMBL" id="GAI91902.1"/>
    </source>
</evidence>
<proteinExistence type="predicted"/>
<sequence>DIDRESWWWADLELITEYSTETSSNVRVAVDGDDNLHVCWRDTMDYLGSGIDNDIFYRKFNTNTNSWEAVEVVSTESYEHGDYPAITVDILGNIHIVWIDTTPLDDPATDNDIFYRIYLHLYLNRVNHRTLS</sequence>
<protein>
    <submittedName>
        <fullName evidence="1">Uncharacterized protein</fullName>
    </submittedName>
</protein>
<dbReference type="EMBL" id="BARW01023110">
    <property type="protein sequence ID" value="GAI91902.1"/>
    <property type="molecule type" value="Genomic_DNA"/>
</dbReference>
<dbReference type="AlphaFoldDB" id="X1SFV7"/>
<reference evidence="1" key="1">
    <citation type="journal article" date="2014" name="Front. Microbiol.">
        <title>High frequency of phylogenetically diverse reductive dehalogenase-homologous genes in deep subseafloor sedimentary metagenomes.</title>
        <authorList>
            <person name="Kawai M."/>
            <person name="Futagami T."/>
            <person name="Toyoda A."/>
            <person name="Takaki Y."/>
            <person name="Nishi S."/>
            <person name="Hori S."/>
            <person name="Arai W."/>
            <person name="Tsubouchi T."/>
            <person name="Morono Y."/>
            <person name="Uchiyama I."/>
            <person name="Ito T."/>
            <person name="Fujiyama A."/>
            <person name="Inagaki F."/>
            <person name="Takami H."/>
        </authorList>
    </citation>
    <scope>NUCLEOTIDE SEQUENCE</scope>
    <source>
        <strain evidence="1">Expedition CK06-06</strain>
    </source>
</reference>
<organism evidence="1">
    <name type="scientific">marine sediment metagenome</name>
    <dbReference type="NCBI Taxonomy" id="412755"/>
    <lineage>
        <taxon>unclassified sequences</taxon>
        <taxon>metagenomes</taxon>
        <taxon>ecological metagenomes</taxon>
    </lineage>
</organism>
<accession>X1SFV7</accession>
<comment type="caution">
    <text evidence="1">The sequence shown here is derived from an EMBL/GenBank/DDBJ whole genome shotgun (WGS) entry which is preliminary data.</text>
</comment>
<feature type="non-terminal residue" evidence="1">
    <location>
        <position position="1"/>
    </location>
</feature>
<gene>
    <name evidence="1" type="ORF">S12H4_38399</name>
</gene>
<name>X1SFV7_9ZZZZ</name>